<evidence type="ECO:0000313" key="12">
    <source>
        <dbReference type="Proteomes" id="UP001208570"/>
    </source>
</evidence>
<feature type="compositionally biased region" description="Basic and acidic residues" evidence="9">
    <location>
        <begin position="975"/>
        <end position="993"/>
    </location>
</feature>
<evidence type="ECO:0000256" key="6">
    <source>
        <dbReference type="ARBA" id="ARBA00023163"/>
    </source>
</evidence>
<keyword evidence="12" id="KW-1185">Reference proteome</keyword>
<organism evidence="11 12">
    <name type="scientific">Paralvinella palmiformis</name>
    <dbReference type="NCBI Taxonomy" id="53620"/>
    <lineage>
        <taxon>Eukaryota</taxon>
        <taxon>Metazoa</taxon>
        <taxon>Spiralia</taxon>
        <taxon>Lophotrochozoa</taxon>
        <taxon>Annelida</taxon>
        <taxon>Polychaeta</taxon>
        <taxon>Sedentaria</taxon>
        <taxon>Canalipalpata</taxon>
        <taxon>Terebellida</taxon>
        <taxon>Terebelliformia</taxon>
        <taxon>Alvinellidae</taxon>
        <taxon>Paralvinella</taxon>
    </lineage>
</organism>
<feature type="compositionally biased region" description="Basic and acidic residues" evidence="9">
    <location>
        <begin position="835"/>
        <end position="850"/>
    </location>
</feature>
<feature type="compositionally biased region" description="Basic and acidic residues" evidence="9">
    <location>
        <begin position="1028"/>
        <end position="1038"/>
    </location>
</feature>
<feature type="compositionally biased region" description="Polar residues" evidence="9">
    <location>
        <begin position="1041"/>
        <end position="1050"/>
    </location>
</feature>
<dbReference type="InterPro" id="IPR019680">
    <property type="entry name" value="Mediator_Med1"/>
</dbReference>
<feature type="compositionally biased region" description="Polar residues" evidence="9">
    <location>
        <begin position="1797"/>
        <end position="1826"/>
    </location>
</feature>
<evidence type="ECO:0000256" key="3">
    <source>
        <dbReference type="ARBA" id="ARBA00020612"/>
    </source>
</evidence>
<feature type="compositionally biased region" description="Basic and acidic residues" evidence="9">
    <location>
        <begin position="1089"/>
        <end position="1098"/>
    </location>
</feature>
<keyword evidence="6" id="KW-0804">Transcription</keyword>
<dbReference type="InterPro" id="IPR051999">
    <property type="entry name" value="Mediator_complex_subunit_1"/>
</dbReference>
<dbReference type="Proteomes" id="UP001208570">
    <property type="component" value="Unassembled WGS sequence"/>
</dbReference>
<feature type="compositionally biased region" description="Basic and acidic residues" evidence="9">
    <location>
        <begin position="1479"/>
        <end position="1493"/>
    </location>
</feature>
<dbReference type="GO" id="GO:0003712">
    <property type="term" value="F:transcription coregulator activity"/>
    <property type="evidence" value="ECO:0007669"/>
    <property type="project" value="InterPro"/>
</dbReference>
<feature type="domain" description="Mediator complex subunit Med1" evidence="10">
    <location>
        <begin position="34"/>
        <end position="393"/>
    </location>
</feature>
<keyword evidence="5" id="KW-0010">Activator</keyword>
<feature type="region of interest" description="Disordered" evidence="9">
    <location>
        <begin position="1348"/>
        <end position="1367"/>
    </location>
</feature>
<evidence type="ECO:0000256" key="9">
    <source>
        <dbReference type="SAM" id="MobiDB-lite"/>
    </source>
</evidence>
<protein>
    <recommendedName>
        <fullName evidence="3">Mediator of RNA polymerase II transcription subunit 1</fullName>
    </recommendedName>
    <alternativeName>
        <fullName evidence="8">Mediator complex subunit 1</fullName>
    </alternativeName>
</protein>
<dbReference type="Pfam" id="PF10744">
    <property type="entry name" value="Med1"/>
    <property type="match status" value="1"/>
</dbReference>
<feature type="compositionally biased region" description="Basic and acidic residues" evidence="9">
    <location>
        <begin position="1656"/>
        <end position="1666"/>
    </location>
</feature>
<gene>
    <name evidence="11" type="ORF">LSH36_153g01015</name>
</gene>
<feature type="compositionally biased region" description="Low complexity" evidence="9">
    <location>
        <begin position="1017"/>
        <end position="1027"/>
    </location>
</feature>
<feature type="compositionally biased region" description="Polar residues" evidence="9">
    <location>
        <begin position="618"/>
        <end position="635"/>
    </location>
</feature>
<feature type="compositionally biased region" description="Basic and acidic residues" evidence="9">
    <location>
        <begin position="1609"/>
        <end position="1627"/>
    </location>
</feature>
<feature type="compositionally biased region" description="Low complexity" evidence="9">
    <location>
        <begin position="636"/>
        <end position="646"/>
    </location>
</feature>
<comment type="subcellular location">
    <subcellularLocation>
        <location evidence="1">Nucleus</location>
    </subcellularLocation>
</comment>
<dbReference type="EMBL" id="JAODUP010000153">
    <property type="protein sequence ID" value="KAK2159431.1"/>
    <property type="molecule type" value="Genomic_DNA"/>
</dbReference>
<feature type="compositionally biased region" description="Basic and acidic residues" evidence="9">
    <location>
        <begin position="1001"/>
        <end position="1016"/>
    </location>
</feature>
<dbReference type="SUPFAM" id="SSF81995">
    <property type="entry name" value="beta-sandwich domain of Sec23/24"/>
    <property type="match status" value="1"/>
</dbReference>
<evidence type="ECO:0000259" key="10">
    <source>
        <dbReference type="Pfam" id="PF10744"/>
    </source>
</evidence>
<keyword evidence="7" id="KW-0539">Nucleus</keyword>
<feature type="compositionally biased region" description="Low complexity" evidence="9">
    <location>
        <begin position="662"/>
        <end position="702"/>
    </location>
</feature>
<evidence type="ECO:0000256" key="5">
    <source>
        <dbReference type="ARBA" id="ARBA00023159"/>
    </source>
</evidence>
<feature type="region of interest" description="Disordered" evidence="9">
    <location>
        <begin position="1594"/>
        <end position="1837"/>
    </location>
</feature>
<feature type="compositionally biased region" description="Basic and acidic residues" evidence="9">
    <location>
        <begin position="1537"/>
        <end position="1551"/>
    </location>
</feature>
<feature type="compositionally biased region" description="Polar residues" evidence="9">
    <location>
        <begin position="1239"/>
        <end position="1253"/>
    </location>
</feature>
<dbReference type="GO" id="GO:0016592">
    <property type="term" value="C:mediator complex"/>
    <property type="evidence" value="ECO:0007669"/>
    <property type="project" value="InterPro"/>
</dbReference>
<evidence type="ECO:0000256" key="2">
    <source>
        <dbReference type="ARBA" id="ARBA00006210"/>
    </source>
</evidence>
<feature type="region of interest" description="Disordered" evidence="9">
    <location>
        <begin position="1277"/>
        <end position="1307"/>
    </location>
</feature>
<dbReference type="PANTHER" id="PTHR12881:SF10">
    <property type="entry name" value="MEDIATOR OF RNA POLYMERASE II TRANSCRIPTION SUBUNIT 1"/>
    <property type="match status" value="1"/>
</dbReference>
<comment type="similarity">
    <text evidence="2">Belongs to the Mediator complex subunit 1 family.</text>
</comment>
<dbReference type="PANTHER" id="PTHR12881">
    <property type="entry name" value="MEDIATOR OF RNA POLYMERASE II TRANSCRIPTION SUBUNIT 1"/>
    <property type="match status" value="1"/>
</dbReference>
<proteinExistence type="inferred from homology"/>
<keyword evidence="4" id="KW-0805">Transcription regulation</keyword>
<feature type="compositionally biased region" description="Basic and acidic residues" evidence="9">
    <location>
        <begin position="1108"/>
        <end position="1130"/>
    </location>
</feature>
<evidence type="ECO:0000313" key="11">
    <source>
        <dbReference type="EMBL" id="KAK2159431.1"/>
    </source>
</evidence>
<evidence type="ECO:0000256" key="1">
    <source>
        <dbReference type="ARBA" id="ARBA00004123"/>
    </source>
</evidence>
<comment type="caution">
    <text evidence="11">The sequence shown here is derived from an EMBL/GenBank/DDBJ whole genome shotgun (WGS) entry which is preliminary data.</text>
</comment>
<evidence type="ECO:0000256" key="7">
    <source>
        <dbReference type="ARBA" id="ARBA00023242"/>
    </source>
</evidence>
<feature type="compositionally biased region" description="Polar residues" evidence="9">
    <location>
        <begin position="1687"/>
        <end position="1709"/>
    </location>
</feature>
<name>A0AAD9N8Y6_9ANNE</name>
<feature type="region of interest" description="Disordered" evidence="9">
    <location>
        <begin position="1182"/>
        <end position="1259"/>
    </location>
</feature>
<evidence type="ECO:0000256" key="4">
    <source>
        <dbReference type="ARBA" id="ARBA00023015"/>
    </source>
</evidence>
<feature type="region of interest" description="Disordered" evidence="9">
    <location>
        <begin position="616"/>
        <end position="747"/>
    </location>
</feature>
<feature type="compositionally biased region" description="Polar residues" evidence="9">
    <location>
        <begin position="1561"/>
        <end position="1572"/>
    </location>
</feature>
<accession>A0AAD9N8Y6</accession>
<feature type="region of interest" description="Disordered" evidence="9">
    <location>
        <begin position="1960"/>
        <end position="1994"/>
    </location>
</feature>
<feature type="region of interest" description="Disordered" evidence="9">
    <location>
        <begin position="962"/>
        <end position="1130"/>
    </location>
</feature>
<feature type="region of interest" description="Disordered" evidence="9">
    <location>
        <begin position="787"/>
        <end position="810"/>
    </location>
</feature>
<feature type="compositionally biased region" description="Polar residues" evidence="9">
    <location>
        <begin position="1277"/>
        <end position="1288"/>
    </location>
</feature>
<reference evidence="11" key="1">
    <citation type="journal article" date="2023" name="Mol. Biol. Evol.">
        <title>Third-Generation Sequencing Reveals the Adaptive Role of the Epigenome in Three Deep-Sea Polychaetes.</title>
        <authorList>
            <person name="Perez M."/>
            <person name="Aroh O."/>
            <person name="Sun Y."/>
            <person name="Lan Y."/>
            <person name="Juniper S.K."/>
            <person name="Young C.R."/>
            <person name="Angers B."/>
            <person name="Qian P.Y."/>
        </authorList>
    </citation>
    <scope>NUCLEOTIDE SEQUENCE</scope>
    <source>
        <strain evidence="11">P08H-3</strain>
    </source>
</reference>
<evidence type="ECO:0000256" key="8">
    <source>
        <dbReference type="ARBA" id="ARBA00031254"/>
    </source>
</evidence>
<sequence>MTERLTPWVHISQTLDKRQPGDPDDKNVISDQLASLSKAVRVNSISSLVEHLDQCGRKAGLVLTTYSASNKVVLKGDMYEVQVVMDTSGEVKDVFISHDGVSHHRDPQSPEELARPELTRLICSNQFSEFTRHLEGLSSMFSIPGDRAQKTKAFISLQSLETDLNMLSKMQSTISSVANYIHKSPLGILQPRVGGLPMQMTYFVGPYDLLCPETQSFCPMTVEAIIAKKIGYRVSVGVKPSSPHTLQTMPLIMDGKSMPSFSAPNSINSCTLPAVFVLRLHEQLPLSWSLIQRITAVTGVEFADKRQLKSLMMLIIQHVRKKDLADINSQNGLHVHLPDQRHSYFLHSWPGGIDPEGAIVTEIPFTHPTHVATILNYLRQQVLFNTIVSSCVRNASPYCGDGCWTFELVPGSLTSLTVSFEHPSYDSIATVEVDLSDVTAVKCRIIADIDMPEASCESSFCSDESATKVLQRCLSLPVTLRWILHQALAKIQHKLIMPSPHVNMATSPTHPTVSQAVGLIYPVGATISARMRKERRQPFHDVSARAQLPWKHMNNLIYNSSIASSMLLANQMTGAVTPIEATLEPVIDDHCDGLVSLTPEVEDLDKAPRNPMLASLLGQDTRSPHGNDSSTTCDGSPNNSSSASSSTQPARHSMLSALLGDSSPQPSQQPQQQPQHAQQQQQQHQHQQHAPQTQHQPPHQAQFRPVLPHSQSVPDRQKKRGKRKSTGERMGEVVAGRGPKRKMSEDDLQRGMTLFNVDGSSSSSLDMINMKSSPSKMSPLTGIIQGDSSKGAIVSRPSSTGGSKAAESHVNKLASTVDSIIKQESKVFPSPPQPSHDHQPNDSKRFKSDSDVMSIDSPMHQVVMAGGGIKLARSISDSEGPISNSRLPLKTTVKLETPDPFEFSASMPLNKDTKNDMAGGRLLKQEVGMAAPTRASPVMDKDKLAQCKFMLSEKMDFSEQVSENAVRWKEKKREKREIKESAFSDEKIDKEKPPAITVKLNTRDLTARTIIKESPHRSSSPQESSRSGSKERQKDMANKMKTANMNTHTIDLTGDVESDKSSNSSTPSQGRSTPGSTPTTSPRLLQTNYKRENKAKVRAEKRHHSKHNPGDNIERKYKKHADDSRREQLSKKERIYEFEADGNEMDSYRVEKVPSVQPTTIKIRAGKLMSHTGLLLSSKVLPISPGGNKSPNVSRPVSMGSPSLKILKSGENSKALAGSSKQRLVVGAGQKAHMRSKSDSQLATTPGNGSNGSRNKEVDTKLYKTPTIKLKPLNLPSSASVTVPQTTCAHKMSQAPSSASTPPSVKPSPALISASMSITAPMNQMHKPLKTVPSKPKKLQAVIDKLKKHQGSTGGIGESRDQEQSTSKNQAIYDAIRLEIIREGNKPSTPTKDLLPSMLKSSHIKKIDASAKAESFKKSEFSKSGAMPTMNTSIGVIPKTLTSQSSKQHIPGVSGISSKLTTTATVTNTFNSKPSLVDNSKKPDMSNIKRDPSISHAKVQHTGISNNKQDIGKVESHSIPKQLLHGKSAPESSAEPTKVENEPKHRPERCEAPISSRDPRTSYQATNRSSSSPLLVHCAKDVLPVPAVAVVEKTHTPTRTATPPPSKVSKLDELSDKLQKGSRHFMDAVKIPVNGKGKGSQAAPGSDPKAGDGNSESEKHPNHEIFTENPSSPTDDVEEEIGELPTSAFNQKTDVQSSPITDACNSVRSSHSRDSPLLENCRNATPIPPSGSPAIDPHKSALGIGTDNSVCQDHIKRGESFSNKSDALARNSDLGQPKPPSGPDGDIKRVNMEVLAESNSNNTWKRTTESSDWNPAVVSNANNPGSGASEKVGPTRENLNVNRTASPCARTPILLASVEGKPSPLRVEAPCPKPAGAKHAKLAGEAMASCTNSPVSSPEDGLIIDFPNSPKTSQSPAFIVASTTAAAAAAVAAALHSHQNVNSSPICHTPSYLDQDYHQKISPQQQQRQPPNKNVAAKVTKNSSPSSAVHHSPVDIDDDLMDEALML</sequence>
<feature type="region of interest" description="Disordered" evidence="9">
    <location>
        <begin position="826"/>
        <end position="851"/>
    </location>
</feature>
<dbReference type="GO" id="GO:0045944">
    <property type="term" value="P:positive regulation of transcription by RNA polymerase II"/>
    <property type="evidence" value="ECO:0007669"/>
    <property type="project" value="UniProtKB-ARBA"/>
</dbReference>
<feature type="compositionally biased region" description="Low complexity" evidence="9">
    <location>
        <begin position="1293"/>
        <end position="1307"/>
    </location>
</feature>
<feature type="compositionally biased region" description="Low complexity" evidence="9">
    <location>
        <begin position="1064"/>
        <end position="1083"/>
    </location>
</feature>
<feature type="region of interest" description="Disordered" evidence="9">
    <location>
        <begin position="1470"/>
        <end position="1572"/>
    </location>
</feature>